<dbReference type="GO" id="GO:0009295">
    <property type="term" value="C:nucleoid"/>
    <property type="evidence" value="ECO:0007669"/>
    <property type="project" value="UniProtKB-SubCell"/>
</dbReference>
<dbReference type="InterPro" id="IPR027444">
    <property type="entry name" value="H-NS_C_dom"/>
</dbReference>
<organism evidence="7 8">
    <name type="scientific">Falsiroseomonas stagni DSM 19981</name>
    <dbReference type="NCBI Taxonomy" id="1123062"/>
    <lineage>
        <taxon>Bacteria</taxon>
        <taxon>Pseudomonadati</taxon>
        <taxon>Pseudomonadota</taxon>
        <taxon>Alphaproteobacteria</taxon>
        <taxon>Acetobacterales</taxon>
        <taxon>Roseomonadaceae</taxon>
        <taxon>Falsiroseomonas</taxon>
    </lineage>
</organism>
<dbReference type="GO" id="GO:0005829">
    <property type="term" value="C:cytosol"/>
    <property type="evidence" value="ECO:0007669"/>
    <property type="project" value="TreeGrafter"/>
</dbReference>
<dbReference type="GO" id="GO:0003681">
    <property type="term" value="F:bent DNA binding"/>
    <property type="evidence" value="ECO:0007669"/>
    <property type="project" value="TreeGrafter"/>
</dbReference>
<proteinExistence type="inferred from homology"/>
<gene>
    <name evidence="7" type="ORF">SAMN02745775_102435</name>
</gene>
<dbReference type="SUPFAM" id="SSF81273">
    <property type="entry name" value="H-NS histone-like proteins"/>
    <property type="match status" value="1"/>
</dbReference>
<dbReference type="GO" id="GO:0032993">
    <property type="term" value="C:protein-DNA complex"/>
    <property type="evidence" value="ECO:0007669"/>
    <property type="project" value="TreeGrafter"/>
</dbReference>
<dbReference type="OrthoDB" id="5297879at2"/>
<evidence type="ECO:0000256" key="5">
    <source>
        <dbReference type="SAM" id="MobiDB-lite"/>
    </source>
</evidence>
<dbReference type="SMART" id="SM00528">
    <property type="entry name" value="HNS"/>
    <property type="match status" value="1"/>
</dbReference>
<evidence type="ECO:0000256" key="4">
    <source>
        <dbReference type="ARBA" id="ARBA00023125"/>
    </source>
</evidence>
<evidence type="ECO:0000313" key="7">
    <source>
        <dbReference type="EMBL" id="SFK42335.1"/>
    </source>
</evidence>
<dbReference type="AlphaFoldDB" id="A0A1I3ZE94"/>
<keyword evidence="8" id="KW-1185">Reference proteome</keyword>
<protein>
    <submittedName>
        <fullName evidence="7">DNA-binding protein H-NS</fullName>
    </submittedName>
</protein>
<dbReference type="EMBL" id="FOSQ01000002">
    <property type="protein sequence ID" value="SFK42335.1"/>
    <property type="molecule type" value="Genomic_DNA"/>
</dbReference>
<evidence type="ECO:0000256" key="1">
    <source>
        <dbReference type="ARBA" id="ARBA00004453"/>
    </source>
</evidence>
<keyword evidence="3" id="KW-0963">Cytoplasm</keyword>
<dbReference type="PANTHER" id="PTHR38097:SF2">
    <property type="entry name" value="DNA-BINDING PROTEIN STPA"/>
    <property type="match status" value="1"/>
</dbReference>
<feature type="region of interest" description="Disordered" evidence="5">
    <location>
        <begin position="70"/>
        <end position="126"/>
    </location>
</feature>
<comment type="subcellular location">
    <subcellularLocation>
        <location evidence="1">Cytoplasm</location>
        <location evidence="1">Nucleoid</location>
    </subcellularLocation>
</comment>
<comment type="similarity">
    <text evidence="2">Belongs to the histone-like protein H-NS family.</text>
</comment>
<accession>A0A1I3ZE94</accession>
<name>A0A1I3ZE94_9PROT</name>
<reference evidence="7 8" key="1">
    <citation type="submission" date="2016-10" db="EMBL/GenBank/DDBJ databases">
        <authorList>
            <person name="de Groot N.N."/>
        </authorList>
    </citation>
    <scope>NUCLEOTIDE SEQUENCE [LARGE SCALE GENOMIC DNA]</scope>
    <source>
        <strain evidence="7 8">DSM 19981</strain>
    </source>
</reference>
<dbReference type="InterPro" id="IPR037150">
    <property type="entry name" value="H-NS_C_dom_sf"/>
</dbReference>
<feature type="compositionally biased region" description="Basic and acidic residues" evidence="5">
    <location>
        <begin position="116"/>
        <end position="126"/>
    </location>
</feature>
<dbReference type="GO" id="GO:0000976">
    <property type="term" value="F:transcription cis-regulatory region binding"/>
    <property type="evidence" value="ECO:0007669"/>
    <property type="project" value="TreeGrafter"/>
</dbReference>
<dbReference type="RefSeq" id="WP_092958515.1">
    <property type="nucleotide sequence ID" value="NZ_FOSQ01000002.1"/>
</dbReference>
<sequence length="126" mass="13631">MTATEKTALATALAALDTLGVAELREVAAAAERLAQERGEVERRSFIEETRKKAASLGISLTEVLGEIAPTSSGRRRNAKPEKKTRASAAVKYRGPNGEPWSGRGRPPRWVQAVEAEGRSRNDYAV</sequence>
<feature type="domain" description="DNA-binding protein H-NS-like C-terminal" evidence="6">
    <location>
        <begin position="83"/>
        <end position="126"/>
    </location>
</feature>
<dbReference type="Proteomes" id="UP000199473">
    <property type="component" value="Unassembled WGS sequence"/>
</dbReference>
<dbReference type="Gene3D" id="4.10.430.10">
    <property type="entry name" value="Histone-like protein H-NS, C-terminal domain"/>
    <property type="match status" value="1"/>
</dbReference>
<dbReference type="PANTHER" id="PTHR38097">
    <property type="match status" value="1"/>
</dbReference>
<evidence type="ECO:0000259" key="6">
    <source>
        <dbReference type="SMART" id="SM00528"/>
    </source>
</evidence>
<dbReference type="GO" id="GO:0001217">
    <property type="term" value="F:DNA-binding transcription repressor activity"/>
    <property type="evidence" value="ECO:0007669"/>
    <property type="project" value="TreeGrafter"/>
</dbReference>
<evidence type="ECO:0000256" key="3">
    <source>
        <dbReference type="ARBA" id="ARBA00022490"/>
    </source>
</evidence>
<evidence type="ECO:0000256" key="2">
    <source>
        <dbReference type="ARBA" id="ARBA00010610"/>
    </source>
</evidence>
<dbReference type="Pfam" id="PF00816">
    <property type="entry name" value="Histone_HNS"/>
    <property type="match status" value="1"/>
</dbReference>
<evidence type="ECO:0000313" key="8">
    <source>
        <dbReference type="Proteomes" id="UP000199473"/>
    </source>
</evidence>
<keyword evidence="4 7" id="KW-0238">DNA-binding</keyword>
<dbReference type="GO" id="GO:0003680">
    <property type="term" value="F:minor groove of adenine-thymine-rich DNA binding"/>
    <property type="evidence" value="ECO:0007669"/>
    <property type="project" value="TreeGrafter"/>
</dbReference>